<name>A0A0E9TWT3_ANGAN</name>
<dbReference type="AlphaFoldDB" id="A0A0E9TWT3"/>
<sequence>MFGQCKMHIHIAHFTLFQFLQMPILSRG</sequence>
<evidence type="ECO:0000313" key="1">
    <source>
        <dbReference type="EMBL" id="JAH57917.1"/>
    </source>
</evidence>
<proteinExistence type="predicted"/>
<reference evidence="1" key="2">
    <citation type="journal article" date="2015" name="Fish Shellfish Immunol.">
        <title>Early steps in the European eel (Anguilla anguilla)-Vibrio vulnificus interaction in the gills: Role of the RtxA13 toxin.</title>
        <authorList>
            <person name="Callol A."/>
            <person name="Pajuelo D."/>
            <person name="Ebbesson L."/>
            <person name="Teles M."/>
            <person name="MacKenzie S."/>
            <person name="Amaro C."/>
        </authorList>
    </citation>
    <scope>NUCLEOTIDE SEQUENCE</scope>
</reference>
<reference evidence="1" key="1">
    <citation type="submission" date="2014-11" db="EMBL/GenBank/DDBJ databases">
        <authorList>
            <person name="Amaro Gonzalez C."/>
        </authorList>
    </citation>
    <scope>NUCLEOTIDE SEQUENCE</scope>
</reference>
<organism evidence="1">
    <name type="scientific">Anguilla anguilla</name>
    <name type="common">European freshwater eel</name>
    <name type="synonym">Muraena anguilla</name>
    <dbReference type="NCBI Taxonomy" id="7936"/>
    <lineage>
        <taxon>Eukaryota</taxon>
        <taxon>Metazoa</taxon>
        <taxon>Chordata</taxon>
        <taxon>Craniata</taxon>
        <taxon>Vertebrata</taxon>
        <taxon>Euteleostomi</taxon>
        <taxon>Actinopterygii</taxon>
        <taxon>Neopterygii</taxon>
        <taxon>Teleostei</taxon>
        <taxon>Anguilliformes</taxon>
        <taxon>Anguillidae</taxon>
        <taxon>Anguilla</taxon>
    </lineage>
</organism>
<accession>A0A0E9TWT3</accession>
<protein>
    <submittedName>
        <fullName evidence="1">Uncharacterized protein</fullName>
    </submittedName>
</protein>
<dbReference type="EMBL" id="GBXM01050660">
    <property type="protein sequence ID" value="JAH57917.1"/>
    <property type="molecule type" value="Transcribed_RNA"/>
</dbReference>